<reference evidence="1" key="1">
    <citation type="submission" date="2021-04" db="EMBL/GenBank/DDBJ databases">
        <authorList>
            <person name="Tunstrom K."/>
        </authorList>
    </citation>
    <scope>NUCLEOTIDE SEQUENCE</scope>
</reference>
<dbReference type="OrthoDB" id="6884465at2759"/>
<evidence type="ECO:0000313" key="2">
    <source>
        <dbReference type="Proteomes" id="UP000691718"/>
    </source>
</evidence>
<protein>
    <submittedName>
        <fullName evidence="1">(apollo) hypothetical protein</fullName>
    </submittedName>
</protein>
<name>A0A8S3WFE3_PARAO</name>
<organism evidence="1 2">
    <name type="scientific">Parnassius apollo</name>
    <name type="common">Apollo butterfly</name>
    <name type="synonym">Papilio apollo</name>
    <dbReference type="NCBI Taxonomy" id="110799"/>
    <lineage>
        <taxon>Eukaryota</taxon>
        <taxon>Metazoa</taxon>
        <taxon>Ecdysozoa</taxon>
        <taxon>Arthropoda</taxon>
        <taxon>Hexapoda</taxon>
        <taxon>Insecta</taxon>
        <taxon>Pterygota</taxon>
        <taxon>Neoptera</taxon>
        <taxon>Endopterygota</taxon>
        <taxon>Lepidoptera</taxon>
        <taxon>Glossata</taxon>
        <taxon>Ditrysia</taxon>
        <taxon>Papilionoidea</taxon>
        <taxon>Papilionidae</taxon>
        <taxon>Parnassiinae</taxon>
        <taxon>Parnassini</taxon>
        <taxon>Parnassius</taxon>
        <taxon>Parnassius</taxon>
    </lineage>
</organism>
<accession>A0A8S3WFE3</accession>
<sequence>MIEFILRELKLRDTKYAVESKYGWLLSRRKLNFGAFGDWYLDRYRTLIDKMTSESCVAVAVKLDKCVEENFNITTGNILLTLQKLLEEQLSIQMIQRNIQIRKQRSINRNRVRPELIHDKSSKIFFLSSNVQIKRPPASL</sequence>
<comment type="caution">
    <text evidence="1">The sequence shown here is derived from an EMBL/GenBank/DDBJ whole genome shotgun (WGS) entry which is preliminary data.</text>
</comment>
<dbReference type="AlphaFoldDB" id="A0A8S3WFE3"/>
<proteinExistence type="predicted"/>
<keyword evidence="2" id="KW-1185">Reference proteome</keyword>
<dbReference type="Proteomes" id="UP000691718">
    <property type="component" value="Unassembled WGS sequence"/>
</dbReference>
<dbReference type="EMBL" id="CAJQZP010000359">
    <property type="protein sequence ID" value="CAG4957883.1"/>
    <property type="molecule type" value="Genomic_DNA"/>
</dbReference>
<evidence type="ECO:0000313" key="1">
    <source>
        <dbReference type="EMBL" id="CAG4957883.1"/>
    </source>
</evidence>
<gene>
    <name evidence="1" type="ORF">PAPOLLO_LOCUS5833</name>
</gene>